<protein>
    <submittedName>
        <fullName evidence="1">Leucine-rich receptor-like protein kinase family protein</fullName>
    </submittedName>
</protein>
<sequence length="904" mass="101157">MFIFQSPTYFQIESLKVVPNRECIDCFQPFQRGRIGILLDFVWYEPRSDSEADEKAAQRARDFHIGWFLHPITYGEYPKSMQEIVGHRLPKFTEAEFRMVKGSLDILGVNQYTTYYMFDPPWPKSNISSYQNDWGVGFGYDRDGVPIGQLAHSTWLYIVPWGLYKALNYVKEHYKNPVMILSENGMDDPGNYTLAKGLRDHTRVNYFREYISYLKKAVDDGANVVGYFAWSLLDNFEWLSGYTSRFGIVYVDFKTLRSFASPHQACNRLDHDSLLTLNFNVSYEIPPLNWSSSIDCCLWEGINCDASGRVNHLLLPFRGLHGSISPSIGNLTHLSHLNLSHNHLSGPLPFRSWGSLTLLETLDLSYNSLSGIIPPTFLQLKQYLIRFNVSNNSFTGIIPSSAWIDSFCSIKFLDFSYNEFSGQIPLGLGNCSRLQIFRAGFNYLSGSLPDDIYAAASLEELDLPANYLSGTIHNGVVNLTNLRILELYSNQLTGSIPRNIGKLTNLENLLLYSNYLSGSLPPSMQNCSNLTTLTLRFNFLDGDISELNFSRLVKLRTLDFGSNLFTGNFPLSLKSCKSLTAISLSNNRLRGQIPPDIIALESLTYLSLSNNSFTNITGAIRILMGCKDLKILIMPRNFIYETLPDNDQITSTDGFQILQVLALGNCRLKGEVPSWIGNMKKLQILDLSLNQLTGSVPGWLENIPSLFYIDLSDNFISGKLPRELFRLPALASKQKNYQVNGSSIPVELGRLKSLHVLDLSHNNFSGNIPSQISQLTNLEKLNLSGNNLSGEIPESFKGLHFLSCFCVADNNLQGPIPSGGQFDTFPSSCFEGNPGLCGDVVNRLCDAQPGNNANPGLPSKSPKNEELHYGLIAGVVFGFIVGATSGILYPLGRLKFLRHLKYGK</sequence>
<dbReference type="EMBL" id="CM051399">
    <property type="protein sequence ID" value="KAJ4717310.1"/>
    <property type="molecule type" value="Genomic_DNA"/>
</dbReference>
<evidence type="ECO:0000313" key="1">
    <source>
        <dbReference type="EMBL" id="KAJ4717310.1"/>
    </source>
</evidence>
<evidence type="ECO:0000313" key="2">
    <source>
        <dbReference type="Proteomes" id="UP001164539"/>
    </source>
</evidence>
<comment type="caution">
    <text evidence="1">The sequence shown here is derived from an EMBL/GenBank/DDBJ whole genome shotgun (WGS) entry which is preliminary data.</text>
</comment>
<proteinExistence type="predicted"/>
<gene>
    <name evidence="1" type="ORF">OWV82_012215</name>
</gene>
<name>A0ACC1Y0Q7_MELAZ</name>
<organism evidence="1 2">
    <name type="scientific">Melia azedarach</name>
    <name type="common">Chinaberry tree</name>
    <dbReference type="NCBI Taxonomy" id="155640"/>
    <lineage>
        <taxon>Eukaryota</taxon>
        <taxon>Viridiplantae</taxon>
        <taxon>Streptophyta</taxon>
        <taxon>Embryophyta</taxon>
        <taxon>Tracheophyta</taxon>
        <taxon>Spermatophyta</taxon>
        <taxon>Magnoliopsida</taxon>
        <taxon>eudicotyledons</taxon>
        <taxon>Gunneridae</taxon>
        <taxon>Pentapetalae</taxon>
        <taxon>rosids</taxon>
        <taxon>malvids</taxon>
        <taxon>Sapindales</taxon>
        <taxon>Meliaceae</taxon>
        <taxon>Melia</taxon>
    </lineage>
</organism>
<reference evidence="1 2" key="1">
    <citation type="journal article" date="2023" name="Science">
        <title>Complex scaffold remodeling in plant triterpene biosynthesis.</title>
        <authorList>
            <person name="De La Pena R."/>
            <person name="Hodgson H."/>
            <person name="Liu J.C."/>
            <person name="Stephenson M.J."/>
            <person name="Martin A.C."/>
            <person name="Owen C."/>
            <person name="Harkess A."/>
            <person name="Leebens-Mack J."/>
            <person name="Jimenez L.E."/>
            <person name="Osbourn A."/>
            <person name="Sattely E.S."/>
        </authorList>
    </citation>
    <scope>NUCLEOTIDE SEQUENCE [LARGE SCALE GENOMIC DNA]</scope>
    <source>
        <strain evidence="2">cv. JPN11</strain>
        <tissue evidence="1">Leaf</tissue>
    </source>
</reference>
<dbReference type="Proteomes" id="UP001164539">
    <property type="component" value="Chromosome 6"/>
</dbReference>
<accession>A0ACC1Y0Q7</accession>
<keyword evidence="2" id="KW-1185">Reference proteome</keyword>